<protein>
    <submittedName>
        <fullName evidence="2">CRP-like cAMP-binding protein</fullName>
    </submittedName>
</protein>
<evidence type="ECO:0000313" key="3">
    <source>
        <dbReference type="Proteomes" id="UP000249547"/>
    </source>
</evidence>
<comment type="caution">
    <text evidence="2">The sequence shown here is derived from an EMBL/GenBank/DDBJ whole genome shotgun (WGS) entry which is preliminary data.</text>
</comment>
<proteinExistence type="predicted"/>
<evidence type="ECO:0000259" key="1">
    <source>
        <dbReference type="PROSITE" id="PS50042"/>
    </source>
</evidence>
<dbReference type="InterPro" id="IPR014710">
    <property type="entry name" value="RmlC-like_jellyroll"/>
</dbReference>
<dbReference type="Pfam" id="PF00027">
    <property type="entry name" value="cNMP_binding"/>
    <property type="match status" value="1"/>
</dbReference>
<dbReference type="OrthoDB" id="758145at2"/>
<dbReference type="Proteomes" id="UP000249547">
    <property type="component" value="Unassembled WGS sequence"/>
</dbReference>
<gene>
    <name evidence="2" type="ORF">LX64_04139</name>
</gene>
<dbReference type="SUPFAM" id="SSF51206">
    <property type="entry name" value="cAMP-binding domain-like"/>
    <property type="match status" value="1"/>
</dbReference>
<name>A0A327QB54_9BACT</name>
<dbReference type="CDD" id="cd00038">
    <property type="entry name" value="CAP_ED"/>
    <property type="match status" value="1"/>
</dbReference>
<keyword evidence="3" id="KW-1185">Reference proteome</keyword>
<dbReference type="InterPro" id="IPR018490">
    <property type="entry name" value="cNMP-bd_dom_sf"/>
</dbReference>
<feature type="domain" description="Cyclic nucleotide-binding" evidence="1">
    <location>
        <begin position="10"/>
        <end position="110"/>
    </location>
</feature>
<dbReference type="Gene3D" id="2.60.120.10">
    <property type="entry name" value="Jelly Rolls"/>
    <property type="match status" value="1"/>
</dbReference>
<dbReference type="PROSITE" id="PS50042">
    <property type="entry name" value="CNMP_BINDING_3"/>
    <property type="match status" value="1"/>
</dbReference>
<organism evidence="2 3">
    <name type="scientific">Chitinophaga skermanii</name>
    <dbReference type="NCBI Taxonomy" id="331697"/>
    <lineage>
        <taxon>Bacteria</taxon>
        <taxon>Pseudomonadati</taxon>
        <taxon>Bacteroidota</taxon>
        <taxon>Chitinophagia</taxon>
        <taxon>Chitinophagales</taxon>
        <taxon>Chitinophagaceae</taxon>
        <taxon>Chitinophaga</taxon>
    </lineage>
</organism>
<evidence type="ECO:0000313" key="2">
    <source>
        <dbReference type="EMBL" id="RAJ00433.1"/>
    </source>
</evidence>
<dbReference type="RefSeq" id="WP_111599547.1">
    <property type="nucleotide sequence ID" value="NZ_QLLL01000008.1"/>
</dbReference>
<sequence length="189" mass="21690">MEALFKYIQQFGRLTKEDEQVLQSVTTETTIAKGDYFVEAGRICARLGFVEDGIFRSCYYNKMGEDFTRYFVYEGRFIGDMNGFIDRIPATEYIEAVTDARILTISRDDFALLEEKIENWSTLFARLNASVLENKMKAASNMLVQDGQTRYLHFLDHYPGLANRIPQSMLASYLGVTPSSLSRIRRNIG</sequence>
<dbReference type="AlphaFoldDB" id="A0A327QB54"/>
<reference evidence="2 3" key="1">
    <citation type="submission" date="2018-06" db="EMBL/GenBank/DDBJ databases">
        <title>Genomic Encyclopedia of Archaeal and Bacterial Type Strains, Phase II (KMG-II): from individual species to whole genera.</title>
        <authorList>
            <person name="Goeker M."/>
        </authorList>
    </citation>
    <scope>NUCLEOTIDE SEQUENCE [LARGE SCALE GENOMIC DNA]</scope>
    <source>
        <strain evidence="2 3">DSM 23857</strain>
    </source>
</reference>
<accession>A0A327QB54</accession>
<dbReference type="InterPro" id="IPR000595">
    <property type="entry name" value="cNMP-bd_dom"/>
</dbReference>
<dbReference type="EMBL" id="QLLL01000008">
    <property type="protein sequence ID" value="RAJ00433.1"/>
    <property type="molecule type" value="Genomic_DNA"/>
</dbReference>